<proteinExistence type="predicted"/>
<accession>A0A2P2QNP6</accession>
<evidence type="ECO:0000313" key="1">
    <source>
        <dbReference type="EMBL" id="MBX68545.1"/>
    </source>
</evidence>
<dbReference type="EMBL" id="GGEC01088061">
    <property type="protein sequence ID" value="MBX68545.1"/>
    <property type="molecule type" value="Transcribed_RNA"/>
</dbReference>
<sequence length="51" mass="6036">MIGMSNEEWQADIFADSEFYNFCNFRCSKHSISQIFFSLSFYLSSCFLKNT</sequence>
<dbReference type="AlphaFoldDB" id="A0A2P2QNP6"/>
<name>A0A2P2QNP6_RHIMU</name>
<reference evidence="1" key="1">
    <citation type="submission" date="2018-02" db="EMBL/GenBank/DDBJ databases">
        <title>Rhizophora mucronata_Transcriptome.</title>
        <authorList>
            <person name="Meera S.P."/>
            <person name="Sreeshan A."/>
            <person name="Augustine A."/>
        </authorList>
    </citation>
    <scope>NUCLEOTIDE SEQUENCE</scope>
    <source>
        <tissue evidence="1">Leaf</tissue>
    </source>
</reference>
<organism evidence="1">
    <name type="scientific">Rhizophora mucronata</name>
    <name type="common">Asiatic mangrove</name>
    <dbReference type="NCBI Taxonomy" id="61149"/>
    <lineage>
        <taxon>Eukaryota</taxon>
        <taxon>Viridiplantae</taxon>
        <taxon>Streptophyta</taxon>
        <taxon>Embryophyta</taxon>
        <taxon>Tracheophyta</taxon>
        <taxon>Spermatophyta</taxon>
        <taxon>Magnoliopsida</taxon>
        <taxon>eudicotyledons</taxon>
        <taxon>Gunneridae</taxon>
        <taxon>Pentapetalae</taxon>
        <taxon>rosids</taxon>
        <taxon>fabids</taxon>
        <taxon>Malpighiales</taxon>
        <taxon>Rhizophoraceae</taxon>
        <taxon>Rhizophora</taxon>
    </lineage>
</organism>
<protein>
    <submittedName>
        <fullName evidence="1">Uncharacterized protein</fullName>
    </submittedName>
</protein>